<dbReference type="EMBL" id="CP036267">
    <property type="protein sequence ID" value="QDT33310.1"/>
    <property type="molecule type" value="Genomic_DNA"/>
</dbReference>
<evidence type="ECO:0000256" key="4">
    <source>
        <dbReference type="ARBA" id="ARBA00023136"/>
    </source>
</evidence>
<feature type="transmembrane region" description="Helical" evidence="5">
    <location>
        <begin position="373"/>
        <end position="393"/>
    </location>
</feature>
<feature type="transmembrane region" description="Helical" evidence="5">
    <location>
        <begin position="134"/>
        <end position="161"/>
    </location>
</feature>
<dbReference type="Proteomes" id="UP000315724">
    <property type="component" value="Chromosome"/>
</dbReference>
<dbReference type="GO" id="GO:0008273">
    <property type="term" value="F:calcium, potassium:sodium antiporter activity"/>
    <property type="evidence" value="ECO:0007669"/>
    <property type="project" value="TreeGrafter"/>
</dbReference>
<evidence type="ECO:0000313" key="8">
    <source>
        <dbReference type="Proteomes" id="UP000315724"/>
    </source>
</evidence>
<dbReference type="RefSeq" id="WP_145199423.1">
    <property type="nucleotide sequence ID" value="NZ_CP036267.1"/>
</dbReference>
<evidence type="ECO:0000256" key="2">
    <source>
        <dbReference type="ARBA" id="ARBA00022692"/>
    </source>
</evidence>
<feature type="transmembrane region" description="Helical" evidence="5">
    <location>
        <begin position="203"/>
        <end position="221"/>
    </location>
</feature>
<reference evidence="7 8" key="1">
    <citation type="submission" date="2019-02" db="EMBL/GenBank/DDBJ databases">
        <title>Deep-cultivation of Planctomycetes and their phenomic and genomic characterization uncovers novel biology.</title>
        <authorList>
            <person name="Wiegand S."/>
            <person name="Jogler M."/>
            <person name="Boedeker C."/>
            <person name="Pinto D."/>
            <person name="Vollmers J."/>
            <person name="Rivas-Marin E."/>
            <person name="Kohn T."/>
            <person name="Peeters S.H."/>
            <person name="Heuer A."/>
            <person name="Rast P."/>
            <person name="Oberbeckmann S."/>
            <person name="Bunk B."/>
            <person name="Jeske O."/>
            <person name="Meyerdierks A."/>
            <person name="Storesund J.E."/>
            <person name="Kallscheuer N."/>
            <person name="Luecker S."/>
            <person name="Lage O.M."/>
            <person name="Pohl T."/>
            <person name="Merkel B.J."/>
            <person name="Hornburger P."/>
            <person name="Mueller R.-W."/>
            <person name="Bruemmer F."/>
            <person name="Labrenz M."/>
            <person name="Spormann A.M."/>
            <person name="Op den Camp H."/>
            <person name="Overmann J."/>
            <person name="Amann R."/>
            <person name="Jetten M.S.M."/>
            <person name="Mascher T."/>
            <person name="Medema M.H."/>
            <person name="Devos D.P."/>
            <person name="Kaster A.-K."/>
            <person name="Ovreas L."/>
            <person name="Rohde M."/>
            <person name="Galperin M.Y."/>
            <person name="Jogler C."/>
        </authorList>
    </citation>
    <scope>NUCLEOTIDE SEQUENCE [LARGE SCALE GENOMIC DNA]</scope>
    <source>
        <strain evidence="7 8">Mal48</strain>
    </source>
</reference>
<organism evidence="7 8">
    <name type="scientific">Thalassoglobus polymorphus</name>
    <dbReference type="NCBI Taxonomy" id="2527994"/>
    <lineage>
        <taxon>Bacteria</taxon>
        <taxon>Pseudomonadati</taxon>
        <taxon>Planctomycetota</taxon>
        <taxon>Planctomycetia</taxon>
        <taxon>Planctomycetales</taxon>
        <taxon>Planctomycetaceae</taxon>
        <taxon>Thalassoglobus</taxon>
    </lineage>
</organism>
<dbReference type="InterPro" id="IPR004837">
    <property type="entry name" value="NaCa_Exmemb"/>
</dbReference>
<name>A0A517QNT6_9PLAN</name>
<sequence length="468" mass="50638">MSTEISSESTPQENSDNEPSRTGLLVCIAICIAFAAFWWISSTTEATWAILGFLMFEVAVISIVIWQACDPFADAAQWVGQKLQIPGSVRGATLDAIASSMPELFSGIFFVILAIQAVSGGGDAKAIEAAGAEGYGSTIATCAGSAVYNMILIPAFCALVIAYTRRERPTIDVEDEVISRDGVWFVACEMLLILFLFQNTMHWWMGIIFLIAYAVYIYQLYHDALVFRKKMAATKSYLTKSPQAPEIGQVIEALHAQGMNVSRAMVIQAQEEIRLHISREELEEEETPDEAGVFFGYLSIPLNKLSTPLILLTATLVSAVACYFLVEVTIETSKELAVPAFFVAVILAAAASSVPDTFLAIAAARRGDDSGAVSNAFGSNIFDICVCLSIPLLVNSYLTGWQPVTLLQDGKPIAGLVGLRILLVALTVATLAIMWHNRQLTLKKAIILCGLYAIFIAYAVLGSLGILF</sequence>
<evidence type="ECO:0000313" key="7">
    <source>
        <dbReference type="EMBL" id="QDT33310.1"/>
    </source>
</evidence>
<dbReference type="AlphaFoldDB" id="A0A517QNT6"/>
<dbReference type="Pfam" id="PF01699">
    <property type="entry name" value="Na_Ca_ex"/>
    <property type="match status" value="2"/>
</dbReference>
<dbReference type="InterPro" id="IPR004481">
    <property type="entry name" value="K/Na/Ca-exchanger"/>
</dbReference>
<dbReference type="InterPro" id="IPR044880">
    <property type="entry name" value="NCX_ion-bd_dom_sf"/>
</dbReference>
<proteinExistence type="predicted"/>
<dbReference type="GO" id="GO:0005262">
    <property type="term" value="F:calcium channel activity"/>
    <property type="evidence" value="ECO:0007669"/>
    <property type="project" value="TreeGrafter"/>
</dbReference>
<evidence type="ECO:0000256" key="5">
    <source>
        <dbReference type="SAM" id="Phobius"/>
    </source>
</evidence>
<comment type="subcellular location">
    <subcellularLocation>
        <location evidence="1">Membrane</location>
        <topology evidence="1">Multi-pass membrane protein</topology>
    </subcellularLocation>
</comment>
<feature type="transmembrane region" description="Helical" evidence="5">
    <location>
        <begin position="445"/>
        <end position="467"/>
    </location>
</feature>
<dbReference type="KEGG" id="tpol:Mal48_25630"/>
<feature type="transmembrane region" description="Helical" evidence="5">
    <location>
        <begin position="21"/>
        <end position="40"/>
    </location>
</feature>
<accession>A0A517QNT6</accession>
<dbReference type="GO" id="GO:0005886">
    <property type="term" value="C:plasma membrane"/>
    <property type="evidence" value="ECO:0007669"/>
    <property type="project" value="TreeGrafter"/>
</dbReference>
<feature type="transmembrane region" description="Helical" evidence="5">
    <location>
        <begin position="338"/>
        <end position="361"/>
    </location>
</feature>
<protein>
    <submittedName>
        <fullName evidence="7">Putative calcium/sodium:proton antiporter</fullName>
    </submittedName>
</protein>
<dbReference type="PANTHER" id="PTHR10846:SF8">
    <property type="entry name" value="INNER MEMBRANE PROTEIN YRBG"/>
    <property type="match status" value="1"/>
</dbReference>
<feature type="transmembrane region" description="Helical" evidence="5">
    <location>
        <begin position="182"/>
        <end position="197"/>
    </location>
</feature>
<keyword evidence="4 5" id="KW-0472">Membrane</keyword>
<keyword evidence="3 5" id="KW-1133">Transmembrane helix</keyword>
<dbReference type="PANTHER" id="PTHR10846">
    <property type="entry name" value="SODIUM/POTASSIUM/CALCIUM EXCHANGER"/>
    <property type="match status" value="1"/>
</dbReference>
<keyword evidence="2 5" id="KW-0812">Transmembrane</keyword>
<keyword evidence="8" id="KW-1185">Reference proteome</keyword>
<feature type="transmembrane region" description="Helical" evidence="5">
    <location>
        <begin position="46"/>
        <end position="66"/>
    </location>
</feature>
<evidence type="ECO:0000259" key="6">
    <source>
        <dbReference type="Pfam" id="PF01699"/>
    </source>
</evidence>
<dbReference type="GO" id="GO:0006874">
    <property type="term" value="P:intracellular calcium ion homeostasis"/>
    <property type="evidence" value="ECO:0007669"/>
    <property type="project" value="TreeGrafter"/>
</dbReference>
<evidence type="ECO:0000256" key="3">
    <source>
        <dbReference type="ARBA" id="ARBA00022989"/>
    </source>
</evidence>
<feature type="domain" description="Sodium/calcium exchanger membrane region" evidence="6">
    <location>
        <begin position="59"/>
        <end position="218"/>
    </location>
</feature>
<evidence type="ECO:0000256" key="1">
    <source>
        <dbReference type="ARBA" id="ARBA00004141"/>
    </source>
</evidence>
<feature type="transmembrane region" description="Helical" evidence="5">
    <location>
        <begin position="413"/>
        <end position="433"/>
    </location>
</feature>
<dbReference type="OrthoDB" id="6146067at2"/>
<feature type="transmembrane region" description="Helical" evidence="5">
    <location>
        <begin position="104"/>
        <end position="122"/>
    </location>
</feature>
<feature type="domain" description="Sodium/calcium exchanger membrane region" evidence="6">
    <location>
        <begin position="309"/>
        <end position="460"/>
    </location>
</feature>
<feature type="transmembrane region" description="Helical" evidence="5">
    <location>
        <begin position="309"/>
        <end position="326"/>
    </location>
</feature>
<gene>
    <name evidence="7" type="ORF">Mal48_25630</name>
</gene>
<dbReference type="Gene3D" id="1.20.1420.30">
    <property type="entry name" value="NCX, central ion-binding region"/>
    <property type="match status" value="2"/>
</dbReference>